<gene>
    <name evidence="2" type="ORF">AAFH96_01645</name>
</gene>
<protein>
    <submittedName>
        <fullName evidence="2">Uncharacterized protein</fullName>
    </submittedName>
</protein>
<keyword evidence="1" id="KW-0812">Transmembrane</keyword>
<evidence type="ECO:0000313" key="3">
    <source>
        <dbReference type="Proteomes" id="UP001582793"/>
    </source>
</evidence>
<sequence length="155" mass="16216">MTAGRGRPGGVRVALAAVGAAVMGYGGWLLAREIEWTPAVLLSVAAWLVTGPPAHDLLLAPLVAVTGVLVARLLPRPWRTMVVVGLFATGTLLLVGTPLLTRPSAAPPNPGLDDRDYLPGLLAYLGAVWALLFAVTAGVALRRRRRARRSAQNGS</sequence>
<evidence type="ECO:0000313" key="2">
    <source>
        <dbReference type="EMBL" id="MFB6391808.1"/>
    </source>
</evidence>
<keyword evidence="3" id="KW-1185">Reference proteome</keyword>
<keyword evidence="1" id="KW-0472">Membrane</keyword>
<proteinExistence type="predicted"/>
<evidence type="ECO:0000256" key="1">
    <source>
        <dbReference type="SAM" id="Phobius"/>
    </source>
</evidence>
<dbReference type="RefSeq" id="WP_375732743.1">
    <property type="nucleotide sequence ID" value="NZ_JBCGDC010000003.1"/>
</dbReference>
<dbReference type="Proteomes" id="UP001582793">
    <property type="component" value="Unassembled WGS sequence"/>
</dbReference>
<feature type="transmembrane region" description="Helical" evidence="1">
    <location>
        <begin position="12"/>
        <end position="31"/>
    </location>
</feature>
<comment type="caution">
    <text evidence="2">The sequence shown here is derived from an EMBL/GenBank/DDBJ whole genome shotgun (WGS) entry which is preliminary data.</text>
</comment>
<accession>A0ABV5CIH7</accession>
<keyword evidence="1" id="KW-1133">Transmembrane helix</keyword>
<feature type="transmembrane region" description="Helical" evidence="1">
    <location>
        <begin position="121"/>
        <end position="141"/>
    </location>
</feature>
<organism evidence="2 3">
    <name type="scientific">Polymorphospora lycopeni</name>
    <dbReference type="NCBI Taxonomy" id="3140240"/>
    <lineage>
        <taxon>Bacteria</taxon>
        <taxon>Bacillati</taxon>
        <taxon>Actinomycetota</taxon>
        <taxon>Actinomycetes</taxon>
        <taxon>Micromonosporales</taxon>
        <taxon>Micromonosporaceae</taxon>
        <taxon>Polymorphospora</taxon>
    </lineage>
</organism>
<reference evidence="2 3" key="1">
    <citation type="submission" date="2024-04" db="EMBL/GenBank/DDBJ databases">
        <title>Polymorphospora sp. isolated from Baiyangdian Lake in Xiong'an New Area.</title>
        <authorList>
            <person name="Zhang X."/>
            <person name="Liu J."/>
        </authorList>
    </citation>
    <scope>NUCLEOTIDE SEQUENCE [LARGE SCALE GENOMIC DNA]</scope>
    <source>
        <strain evidence="2 3">2-325</strain>
    </source>
</reference>
<dbReference type="EMBL" id="JBCGDC010000003">
    <property type="protein sequence ID" value="MFB6391808.1"/>
    <property type="molecule type" value="Genomic_DNA"/>
</dbReference>
<feature type="transmembrane region" description="Helical" evidence="1">
    <location>
        <begin position="81"/>
        <end position="101"/>
    </location>
</feature>
<feature type="transmembrane region" description="Helical" evidence="1">
    <location>
        <begin position="57"/>
        <end position="74"/>
    </location>
</feature>
<name>A0ABV5CIH7_9ACTN</name>